<dbReference type="GeneID" id="10460730"/>
<dbReference type="HOGENOM" id="CLU_188097_0_0_2"/>
<dbReference type="FunCoup" id="F4BZJ1">
    <property type="interactions" value="55"/>
</dbReference>
<dbReference type="HAMAP" id="MF_01099">
    <property type="entry name" value="MtrF"/>
    <property type="match status" value="1"/>
</dbReference>
<protein>
    <recommendedName>
        <fullName evidence="10">Tetrahydromethanopterin S-methyltransferase subunit F</fullName>
        <ecNumber evidence="10">7.2.1.4</ecNumber>
    </recommendedName>
    <alternativeName>
        <fullName evidence="10">N5-methyltetrahydromethanopterin--coenzyme M methyltransferase subunit F</fullName>
    </alternativeName>
</protein>
<dbReference type="NCBIfam" id="TIGR02507">
    <property type="entry name" value="MtrF"/>
    <property type="match status" value="1"/>
</dbReference>
<evidence type="ECO:0000259" key="11">
    <source>
        <dbReference type="Pfam" id="PF09472"/>
    </source>
</evidence>
<evidence type="ECO:0000256" key="7">
    <source>
        <dbReference type="ARBA" id="ARBA00022989"/>
    </source>
</evidence>
<dbReference type="Pfam" id="PF09472">
    <property type="entry name" value="MtrF"/>
    <property type="match status" value="1"/>
</dbReference>
<comment type="catalytic activity">
    <reaction evidence="10">
        <text>5-methyl-5,6,7,8-tetrahydromethanopterin + coenzyme M + 2 Na(+)(in) = 5,6,7,8-tetrahydromethanopterin + methyl-coenzyme M + 2 Na(+)(out)</text>
        <dbReference type="Rhea" id="RHEA:53492"/>
        <dbReference type="ChEBI" id="CHEBI:29101"/>
        <dbReference type="ChEBI" id="CHEBI:58103"/>
        <dbReference type="ChEBI" id="CHEBI:58116"/>
        <dbReference type="ChEBI" id="CHEBI:58286"/>
        <dbReference type="ChEBI" id="CHEBI:58319"/>
        <dbReference type="EC" id="7.2.1.4"/>
    </reaction>
</comment>
<dbReference type="OrthoDB" id="74731at2157"/>
<evidence type="ECO:0000313" key="12">
    <source>
        <dbReference type="EMBL" id="AEB67811.1"/>
    </source>
</evidence>
<keyword evidence="1 10" id="KW-1003">Cell membrane</keyword>
<comment type="pathway">
    <text evidence="10">One-carbon metabolism; methanogenesis from CO(2); methyl-coenzyme M from 5,10-methylene-5,6,7,8-tetrahydromethanopterin: step 2/2.</text>
</comment>
<feature type="domain" description="Tetrahydromethanopterin S-methyltransferase F subunit" evidence="11">
    <location>
        <begin position="10"/>
        <end position="70"/>
    </location>
</feature>
<gene>
    <name evidence="10 12" type="primary">mtrF</name>
    <name evidence="12" type="ordered locus">MCON_1070</name>
</gene>
<dbReference type="InterPro" id="IPR013347">
    <property type="entry name" value="MeTrfase_F_su"/>
</dbReference>
<keyword evidence="9 10" id="KW-0472">Membrane</keyword>
<dbReference type="STRING" id="990316.MCON_1070"/>
<dbReference type="AlphaFoldDB" id="F4BZJ1"/>
<dbReference type="Proteomes" id="UP000007807">
    <property type="component" value="Chromosome"/>
</dbReference>
<dbReference type="KEGG" id="mcj:MCON_1070"/>
<keyword evidence="2 10" id="KW-0554">One-carbon metabolism</keyword>
<comment type="subunit">
    <text evidence="10">The complex is composed of 8 subunits; MtrA, MtrB, MtrC, MtrD, MtrE, MtrF, MtrG and MtrH.</text>
</comment>
<dbReference type="GO" id="GO:0006730">
    <property type="term" value="P:one-carbon metabolic process"/>
    <property type="evidence" value="ECO:0007669"/>
    <property type="project" value="UniProtKB-UniRule"/>
</dbReference>
<sequence length="75" mass="7951">MAEEIAYGQGLPAVIEPNMPMIDAIVEDVRYKGQLLARETKLSSGVMSTVSVGFAIGFVLAIVMMLGPFAFMGGI</sequence>
<dbReference type="UniPathway" id="UPA00640">
    <property type="reaction ID" value="UER00698"/>
</dbReference>
<comment type="similarity">
    <text evidence="10">Belongs to the MtrF family.</text>
</comment>
<keyword evidence="6 10" id="KW-1278">Translocase</keyword>
<dbReference type="EC" id="7.2.1.4" evidence="10"/>
<keyword evidence="3 10" id="KW-0489">Methyltransferase</keyword>
<evidence type="ECO:0000256" key="9">
    <source>
        <dbReference type="ARBA" id="ARBA00023136"/>
    </source>
</evidence>
<name>F4BZJ1_METSG</name>
<reference evidence="12 13" key="1">
    <citation type="journal article" date="2011" name="J. Bacteriol.">
        <title>Complete genome sequence of Methanosaeta concilii, a specialist in aceticlastic methanogenesis.</title>
        <authorList>
            <person name="Barber R.D."/>
            <person name="Zhang L."/>
            <person name="Harnack M."/>
            <person name="Olson M.V."/>
            <person name="Kaul R."/>
            <person name="Ingram-Smith C."/>
            <person name="Smith K.S."/>
        </authorList>
    </citation>
    <scope>NUCLEOTIDE SEQUENCE [LARGE SCALE GENOMIC DNA]</scope>
    <source>
        <strain evidence="13">ATCC 5969 / DSM 3671 / JCM 10134 / NBRC 103675 / OCM 69 / GP-6</strain>
    </source>
</reference>
<dbReference type="GO" id="GO:0030269">
    <property type="term" value="F:tetrahydromethanopterin S-methyltransferase activity"/>
    <property type="evidence" value="ECO:0007669"/>
    <property type="project" value="UniProtKB-UniRule"/>
</dbReference>
<keyword evidence="4 10" id="KW-0808">Transferase</keyword>
<keyword evidence="13" id="KW-1185">Reference proteome</keyword>
<evidence type="ECO:0000256" key="8">
    <source>
        <dbReference type="ARBA" id="ARBA00022994"/>
    </source>
</evidence>
<dbReference type="InParanoid" id="F4BZJ1"/>
<keyword evidence="5 10" id="KW-0812">Transmembrane</keyword>
<keyword evidence="7 10" id="KW-1133">Transmembrane helix</keyword>
<keyword evidence="8 10" id="KW-0484">Methanogenesis</keyword>
<accession>F4BZJ1</accession>
<evidence type="ECO:0000256" key="6">
    <source>
        <dbReference type="ARBA" id="ARBA00022967"/>
    </source>
</evidence>
<evidence type="ECO:0000313" key="13">
    <source>
        <dbReference type="Proteomes" id="UP000007807"/>
    </source>
</evidence>
<organism evidence="12 13">
    <name type="scientific">Methanothrix soehngenii (strain ATCC 5969 / DSM 3671 / JCM 10134 / NBRC 103675 / OCM 69 / GP-6)</name>
    <name type="common">Methanosaeta concilii</name>
    <dbReference type="NCBI Taxonomy" id="990316"/>
    <lineage>
        <taxon>Archaea</taxon>
        <taxon>Methanobacteriati</taxon>
        <taxon>Methanobacteriota</taxon>
        <taxon>Stenosarchaea group</taxon>
        <taxon>Methanomicrobia</taxon>
        <taxon>Methanotrichales</taxon>
        <taxon>Methanotrichaceae</taxon>
        <taxon>Methanothrix</taxon>
    </lineage>
</organism>
<evidence type="ECO:0000256" key="3">
    <source>
        <dbReference type="ARBA" id="ARBA00022603"/>
    </source>
</evidence>
<feature type="transmembrane region" description="Helical" evidence="10">
    <location>
        <begin position="50"/>
        <end position="71"/>
    </location>
</feature>
<dbReference type="GO" id="GO:0005886">
    <property type="term" value="C:plasma membrane"/>
    <property type="evidence" value="ECO:0007669"/>
    <property type="project" value="UniProtKB-SubCell"/>
</dbReference>
<comment type="subcellular location">
    <subcellularLocation>
        <location evidence="10">Cell membrane</location>
        <topology evidence="10">Single-pass membrane protein</topology>
    </subcellularLocation>
</comment>
<evidence type="ECO:0000256" key="4">
    <source>
        <dbReference type="ARBA" id="ARBA00022679"/>
    </source>
</evidence>
<evidence type="ECO:0000256" key="1">
    <source>
        <dbReference type="ARBA" id="ARBA00022475"/>
    </source>
</evidence>
<dbReference type="GO" id="GO:0032259">
    <property type="term" value="P:methylation"/>
    <property type="evidence" value="ECO:0007669"/>
    <property type="project" value="UniProtKB-KW"/>
</dbReference>
<dbReference type="InterPro" id="IPR011307">
    <property type="entry name" value="MeTrfase_F"/>
</dbReference>
<proteinExistence type="inferred from homology"/>
<evidence type="ECO:0000256" key="10">
    <source>
        <dbReference type="HAMAP-Rule" id="MF_01099"/>
    </source>
</evidence>
<evidence type="ECO:0000256" key="2">
    <source>
        <dbReference type="ARBA" id="ARBA00022563"/>
    </source>
</evidence>
<comment type="function">
    <text evidence="10">Part of a complex that catalyzes the formation of methyl-coenzyme M and tetrahydromethanopterin from coenzyme M and methyl-tetrahydromethanopterin. This is an energy-conserving, sodium-ion translocating step.</text>
</comment>
<dbReference type="EMBL" id="CP002565">
    <property type="protein sequence ID" value="AEB67811.1"/>
    <property type="molecule type" value="Genomic_DNA"/>
</dbReference>
<dbReference type="RefSeq" id="WP_013718860.1">
    <property type="nucleotide sequence ID" value="NC_015416.1"/>
</dbReference>
<dbReference type="NCBIfam" id="NF009776">
    <property type="entry name" value="PRK13275.1"/>
    <property type="match status" value="1"/>
</dbReference>
<evidence type="ECO:0000256" key="5">
    <source>
        <dbReference type="ARBA" id="ARBA00022692"/>
    </source>
</evidence>
<dbReference type="GO" id="GO:0019386">
    <property type="term" value="P:methanogenesis, from carbon dioxide"/>
    <property type="evidence" value="ECO:0007669"/>
    <property type="project" value="UniProtKB-UniRule"/>
</dbReference>